<dbReference type="EMBL" id="JAAALK010000079">
    <property type="protein sequence ID" value="KAG8100392.1"/>
    <property type="molecule type" value="Genomic_DNA"/>
</dbReference>
<gene>
    <name evidence="1" type="ORF">GUJ93_ZPchr0013g37756</name>
</gene>
<dbReference type="AlphaFoldDB" id="A0A8J6BYN1"/>
<comment type="caution">
    <text evidence="1">The sequence shown here is derived from an EMBL/GenBank/DDBJ whole genome shotgun (WGS) entry which is preliminary data.</text>
</comment>
<dbReference type="OrthoDB" id="690788at2759"/>
<reference evidence="1" key="1">
    <citation type="journal article" date="2021" name="bioRxiv">
        <title>Whole Genome Assembly and Annotation of Northern Wild Rice, Zizania palustris L., Supports a Whole Genome Duplication in the Zizania Genus.</title>
        <authorList>
            <person name="Haas M."/>
            <person name="Kono T."/>
            <person name="Macchietto M."/>
            <person name="Millas R."/>
            <person name="McGilp L."/>
            <person name="Shao M."/>
            <person name="Duquette J."/>
            <person name="Hirsch C.N."/>
            <person name="Kimball J."/>
        </authorList>
    </citation>
    <scope>NUCLEOTIDE SEQUENCE</scope>
    <source>
        <tissue evidence="1">Fresh leaf tissue</tissue>
    </source>
</reference>
<sequence length="245" mass="27693">MLGQTASGEHKVLRIRHHIYHQFVEVFTLADGHWSEATGPPNTIRTDRQHSAVVNGVAYFLVDPILDLHAADSMASFDLATEQWSLTLLRGPLSSEAVTNRRSPRWHGRLRGVTLDVLDGHLMVIHHNDEELTLDLWFRLDNSGAAADDDDEARWCRRYAIRYYAVFHLFYEDEVEPLCVLDDDRGRVVLWVWRHGRRDAVLWVYDPTCDAAVDVVEIANCVDVAVCTRGTLSLGSSPRGTGAPH</sequence>
<name>A0A8J6BYN1_ZIZPA</name>
<dbReference type="Proteomes" id="UP000729402">
    <property type="component" value="Unassembled WGS sequence"/>
</dbReference>
<protein>
    <recommendedName>
        <fullName evidence="3">F-box associated domain-containing protein</fullName>
    </recommendedName>
</protein>
<evidence type="ECO:0000313" key="1">
    <source>
        <dbReference type="EMBL" id="KAG8100392.1"/>
    </source>
</evidence>
<organism evidence="1 2">
    <name type="scientific">Zizania palustris</name>
    <name type="common">Northern wild rice</name>
    <dbReference type="NCBI Taxonomy" id="103762"/>
    <lineage>
        <taxon>Eukaryota</taxon>
        <taxon>Viridiplantae</taxon>
        <taxon>Streptophyta</taxon>
        <taxon>Embryophyta</taxon>
        <taxon>Tracheophyta</taxon>
        <taxon>Spermatophyta</taxon>
        <taxon>Magnoliopsida</taxon>
        <taxon>Liliopsida</taxon>
        <taxon>Poales</taxon>
        <taxon>Poaceae</taxon>
        <taxon>BOP clade</taxon>
        <taxon>Oryzoideae</taxon>
        <taxon>Oryzeae</taxon>
        <taxon>Zizaniinae</taxon>
        <taxon>Zizania</taxon>
    </lineage>
</organism>
<accession>A0A8J6BYN1</accession>
<evidence type="ECO:0000313" key="2">
    <source>
        <dbReference type="Proteomes" id="UP000729402"/>
    </source>
</evidence>
<proteinExistence type="predicted"/>
<evidence type="ECO:0008006" key="3">
    <source>
        <dbReference type="Google" id="ProtNLM"/>
    </source>
</evidence>
<keyword evidence="2" id="KW-1185">Reference proteome</keyword>
<reference evidence="1" key="2">
    <citation type="submission" date="2021-02" db="EMBL/GenBank/DDBJ databases">
        <authorList>
            <person name="Kimball J.A."/>
            <person name="Haas M.W."/>
            <person name="Macchietto M."/>
            <person name="Kono T."/>
            <person name="Duquette J."/>
            <person name="Shao M."/>
        </authorList>
    </citation>
    <scope>NUCLEOTIDE SEQUENCE</scope>
    <source>
        <tissue evidence="1">Fresh leaf tissue</tissue>
    </source>
</reference>